<evidence type="ECO:0000256" key="1">
    <source>
        <dbReference type="SAM" id="MobiDB-lite"/>
    </source>
</evidence>
<evidence type="ECO:0000313" key="3">
    <source>
        <dbReference type="Proteomes" id="UP000824890"/>
    </source>
</evidence>
<gene>
    <name evidence="2" type="ORF">HID58_023205</name>
</gene>
<dbReference type="Proteomes" id="UP000824890">
    <property type="component" value="Unassembled WGS sequence"/>
</dbReference>
<comment type="caution">
    <text evidence="2">The sequence shown here is derived from an EMBL/GenBank/DDBJ whole genome shotgun (WGS) entry which is preliminary data.</text>
</comment>
<evidence type="ECO:0000313" key="2">
    <source>
        <dbReference type="EMBL" id="KAH0923187.1"/>
    </source>
</evidence>
<feature type="compositionally biased region" description="Basic and acidic residues" evidence="1">
    <location>
        <begin position="103"/>
        <end position="113"/>
    </location>
</feature>
<accession>A0ABQ8D1F7</accession>
<proteinExistence type="predicted"/>
<organism evidence="2 3">
    <name type="scientific">Brassica napus</name>
    <name type="common">Rape</name>
    <dbReference type="NCBI Taxonomy" id="3708"/>
    <lineage>
        <taxon>Eukaryota</taxon>
        <taxon>Viridiplantae</taxon>
        <taxon>Streptophyta</taxon>
        <taxon>Embryophyta</taxon>
        <taxon>Tracheophyta</taxon>
        <taxon>Spermatophyta</taxon>
        <taxon>Magnoliopsida</taxon>
        <taxon>eudicotyledons</taxon>
        <taxon>Gunneridae</taxon>
        <taxon>Pentapetalae</taxon>
        <taxon>rosids</taxon>
        <taxon>malvids</taxon>
        <taxon>Brassicales</taxon>
        <taxon>Brassicaceae</taxon>
        <taxon>Brassiceae</taxon>
        <taxon>Brassica</taxon>
    </lineage>
</organism>
<keyword evidence="3" id="KW-1185">Reference proteome</keyword>
<name>A0ABQ8D1F7_BRANA</name>
<feature type="compositionally biased region" description="Basic residues" evidence="1">
    <location>
        <begin position="124"/>
        <end position="133"/>
    </location>
</feature>
<dbReference type="EMBL" id="JAGKQM010000006">
    <property type="protein sequence ID" value="KAH0923187.1"/>
    <property type="molecule type" value="Genomic_DNA"/>
</dbReference>
<feature type="compositionally biased region" description="Basic and acidic residues" evidence="1">
    <location>
        <begin position="73"/>
        <end position="83"/>
    </location>
</feature>
<protein>
    <submittedName>
        <fullName evidence="2">Uncharacterized protein</fullName>
    </submittedName>
</protein>
<feature type="non-terminal residue" evidence="2">
    <location>
        <position position="1"/>
    </location>
</feature>
<feature type="region of interest" description="Disordered" evidence="1">
    <location>
        <begin position="28"/>
        <end position="152"/>
    </location>
</feature>
<sequence>EPETTHSTPSPPQTPSTQVNLNLESINREFEISSDTVQPHHRDRSFAQPNTVNRGRVSIPHLRDLHPPNQARTTDDVRAEEASTSRGQEPASTKLKKPPPPGDKPKKPNEKPHQAFLTTTAPLRQRHIRHGRPCSRAQARRLEEKTKPKHKSTALLVVRGLR</sequence>
<reference evidence="2 3" key="1">
    <citation type="submission" date="2021-05" db="EMBL/GenBank/DDBJ databases">
        <title>Genome Assembly of Synthetic Allotetraploid Brassica napus Reveals Homoeologous Exchanges between Subgenomes.</title>
        <authorList>
            <person name="Davis J.T."/>
        </authorList>
    </citation>
    <scope>NUCLEOTIDE SEQUENCE [LARGE SCALE GENOMIC DNA]</scope>
    <source>
        <strain evidence="3">cv. Da-Ae</strain>
        <tissue evidence="2">Seedling</tissue>
    </source>
</reference>